<protein>
    <submittedName>
        <fullName evidence="2">Uncharacterized protein</fullName>
    </submittedName>
</protein>
<gene>
    <name evidence="2" type="ORF">Clopa_1331</name>
</gene>
<feature type="compositionally biased region" description="Basic residues" evidence="1">
    <location>
        <begin position="1"/>
        <end position="12"/>
    </location>
</feature>
<dbReference type="eggNOG" id="ENOG50327Y5">
    <property type="taxonomic scope" value="Bacteria"/>
</dbReference>
<dbReference type="AlphaFoldDB" id="R4K3L6"/>
<dbReference type="STRING" id="86416.Clopa_1331"/>
<dbReference type="RefSeq" id="WP_015614639.1">
    <property type="nucleotide sequence ID" value="NC_021182.1"/>
</dbReference>
<organism evidence="2 3">
    <name type="scientific">Clostridium pasteurianum BC1</name>
    <dbReference type="NCBI Taxonomy" id="86416"/>
    <lineage>
        <taxon>Bacteria</taxon>
        <taxon>Bacillati</taxon>
        <taxon>Bacillota</taxon>
        <taxon>Clostridia</taxon>
        <taxon>Eubacteriales</taxon>
        <taxon>Clostridiaceae</taxon>
        <taxon>Clostridium</taxon>
    </lineage>
</organism>
<evidence type="ECO:0000256" key="1">
    <source>
        <dbReference type="SAM" id="MobiDB-lite"/>
    </source>
</evidence>
<dbReference type="HOGENOM" id="CLU_2034016_0_0_9"/>
<feature type="compositionally biased region" description="Low complexity" evidence="1">
    <location>
        <begin position="13"/>
        <end position="26"/>
    </location>
</feature>
<evidence type="ECO:0000313" key="3">
    <source>
        <dbReference type="Proteomes" id="UP000013523"/>
    </source>
</evidence>
<dbReference type="Proteomes" id="UP000013523">
    <property type="component" value="Chromosome"/>
</dbReference>
<dbReference type="PATRIC" id="fig|86416.3.peg.1331"/>
<dbReference type="OrthoDB" id="1937286at2"/>
<evidence type="ECO:0000313" key="2">
    <source>
        <dbReference type="EMBL" id="AGK96316.1"/>
    </source>
</evidence>
<reference evidence="2 3" key="1">
    <citation type="submission" date="2012-01" db="EMBL/GenBank/DDBJ databases">
        <title>Complete sequence of chromosome of Clostridium pasteurianum BC1.</title>
        <authorList>
            <consortium name="US DOE Joint Genome Institute"/>
            <person name="Lucas S."/>
            <person name="Han J."/>
            <person name="Lapidus A."/>
            <person name="Cheng J.-F."/>
            <person name="Goodwin L."/>
            <person name="Pitluck S."/>
            <person name="Peters L."/>
            <person name="Mikhailova N."/>
            <person name="Teshima H."/>
            <person name="Detter J.C."/>
            <person name="Han C."/>
            <person name="Tapia R."/>
            <person name="Land M."/>
            <person name="Hauser L."/>
            <person name="Kyrpides N."/>
            <person name="Ivanova N."/>
            <person name="Pagani I."/>
            <person name="Dunn J."/>
            <person name="Taghavi S."/>
            <person name="Francis A."/>
            <person name="van der Lelie D."/>
            <person name="Woyke T."/>
        </authorList>
    </citation>
    <scope>NUCLEOTIDE SEQUENCE [LARGE SCALE GENOMIC DNA]</scope>
    <source>
        <strain evidence="2 3">BC1</strain>
    </source>
</reference>
<dbReference type="KEGG" id="cpas:Clopa_1331"/>
<name>R4K3L6_CLOPA</name>
<feature type="region of interest" description="Disordered" evidence="1">
    <location>
        <begin position="1"/>
        <end position="26"/>
    </location>
</feature>
<accession>R4K3L6</accession>
<sequence>MSRHSRNHHHKIISSQDNNNGNSINKNSGGSFNFGNIAQLLSNIDINQVSSLLGKVNNSQTDNNQIGEAVSNINTINQGNGARNTGREEIIRAINTLVNSDKSELLRIVMEIYGASKTKAK</sequence>
<dbReference type="EMBL" id="CP003261">
    <property type="protein sequence ID" value="AGK96316.1"/>
    <property type="molecule type" value="Genomic_DNA"/>
</dbReference>
<proteinExistence type="predicted"/>
<keyword evidence="3" id="KW-1185">Reference proteome</keyword>